<dbReference type="PANTHER" id="PTHR42847:SF4">
    <property type="entry name" value="ALKANESULFONATE MONOOXYGENASE-RELATED"/>
    <property type="match status" value="1"/>
</dbReference>
<dbReference type="GO" id="GO:0046306">
    <property type="term" value="P:alkanesulfonate catabolic process"/>
    <property type="evidence" value="ECO:0007669"/>
    <property type="project" value="TreeGrafter"/>
</dbReference>
<evidence type="ECO:0000259" key="5">
    <source>
        <dbReference type="Pfam" id="PF00296"/>
    </source>
</evidence>
<name>A0A4R2R4G8_9PSEU</name>
<dbReference type="EMBL" id="SLXQ01000001">
    <property type="protein sequence ID" value="TCP56804.1"/>
    <property type="molecule type" value="Genomic_DNA"/>
</dbReference>
<evidence type="ECO:0000256" key="3">
    <source>
        <dbReference type="ARBA" id="ARBA00023002"/>
    </source>
</evidence>
<protein>
    <submittedName>
        <fullName evidence="6">Alkanesulfonate monooxygenase SsuD/methylene tetrahydromethanopterin reductase-like flavin-dependent oxidoreductase (Luciferase family)</fullName>
    </submittedName>
</protein>
<dbReference type="OrthoDB" id="5723200at2"/>
<evidence type="ECO:0000313" key="6">
    <source>
        <dbReference type="EMBL" id="TCP56804.1"/>
    </source>
</evidence>
<accession>A0A4R2R4G8</accession>
<dbReference type="RefSeq" id="WP_132875360.1">
    <property type="nucleotide sequence ID" value="NZ_SLXQ01000001.1"/>
</dbReference>
<proteinExistence type="predicted"/>
<keyword evidence="2" id="KW-0288">FMN</keyword>
<dbReference type="PANTHER" id="PTHR42847">
    <property type="entry name" value="ALKANESULFONATE MONOOXYGENASE"/>
    <property type="match status" value="1"/>
</dbReference>
<dbReference type="Gene3D" id="3.20.20.30">
    <property type="entry name" value="Luciferase-like domain"/>
    <property type="match status" value="1"/>
</dbReference>
<organism evidence="6 7">
    <name type="scientific">Tamaricihabitans halophyticus</name>
    <dbReference type="NCBI Taxonomy" id="1262583"/>
    <lineage>
        <taxon>Bacteria</taxon>
        <taxon>Bacillati</taxon>
        <taxon>Actinomycetota</taxon>
        <taxon>Actinomycetes</taxon>
        <taxon>Pseudonocardiales</taxon>
        <taxon>Pseudonocardiaceae</taxon>
        <taxon>Tamaricihabitans</taxon>
    </lineage>
</organism>
<dbReference type="InterPro" id="IPR036661">
    <property type="entry name" value="Luciferase-like_sf"/>
</dbReference>
<dbReference type="GO" id="GO:0008726">
    <property type="term" value="F:alkanesulfonate monooxygenase activity"/>
    <property type="evidence" value="ECO:0007669"/>
    <property type="project" value="TreeGrafter"/>
</dbReference>
<evidence type="ECO:0000256" key="4">
    <source>
        <dbReference type="ARBA" id="ARBA00023033"/>
    </source>
</evidence>
<dbReference type="Pfam" id="PF00296">
    <property type="entry name" value="Bac_luciferase"/>
    <property type="match status" value="1"/>
</dbReference>
<dbReference type="AlphaFoldDB" id="A0A4R2R4G8"/>
<comment type="caution">
    <text evidence="6">The sequence shown here is derived from an EMBL/GenBank/DDBJ whole genome shotgun (WGS) entry which is preliminary data.</text>
</comment>
<gene>
    <name evidence="6" type="ORF">EV191_101750</name>
</gene>
<dbReference type="Proteomes" id="UP000294911">
    <property type="component" value="Unassembled WGS sequence"/>
</dbReference>
<dbReference type="InterPro" id="IPR050172">
    <property type="entry name" value="SsuD_RutA_monooxygenase"/>
</dbReference>
<dbReference type="InterPro" id="IPR011251">
    <property type="entry name" value="Luciferase-like_dom"/>
</dbReference>
<keyword evidence="7" id="KW-1185">Reference proteome</keyword>
<evidence type="ECO:0000256" key="2">
    <source>
        <dbReference type="ARBA" id="ARBA00022643"/>
    </source>
</evidence>
<sequence>MRVGVGLPTTVPDLTGPVLVDWASESERLGFSTIGALDRLVYRNLEPMAALASAAAVTSRIGLAATVFIAPYRLDTGLFAKQAATVQEISRGRLTVGMSAGLRQDDFAATGATYQDRGRRLDTMIETCQAIWSGTAQGTHTGIGPVPAQGRPALLVGGNSEAALRRVAKYADGWVAGSGSPQQYADMLSKLRDYWQEHGRTGTARAQALVFYALGPDAPTTAERHLSHYYAFLGRYAKVMVDKAVTDASQLREVIAGYREVGCAELLFFPCSGDLRQLELLARTAL</sequence>
<keyword evidence="3" id="KW-0560">Oxidoreductase</keyword>
<keyword evidence="1" id="KW-0285">Flavoprotein</keyword>
<reference evidence="6 7" key="1">
    <citation type="submission" date="2019-03" db="EMBL/GenBank/DDBJ databases">
        <title>Genomic Encyclopedia of Type Strains, Phase IV (KMG-IV): sequencing the most valuable type-strain genomes for metagenomic binning, comparative biology and taxonomic classification.</title>
        <authorList>
            <person name="Goeker M."/>
        </authorList>
    </citation>
    <scope>NUCLEOTIDE SEQUENCE [LARGE SCALE GENOMIC DNA]</scope>
    <source>
        <strain evidence="6 7">DSM 45765</strain>
    </source>
</reference>
<evidence type="ECO:0000313" key="7">
    <source>
        <dbReference type="Proteomes" id="UP000294911"/>
    </source>
</evidence>
<feature type="domain" description="Luciferase-like" evidence="5">
    <location>
        <begin position="19"/>
        <end position="240"/>
    </location>
</feature>
<dbReference type="SUPFAM" id="SSF51679">
    <property type="entry name" value="Bacterial luciferase-like"/>
    <property type="match status" value="1"/>
</dbReference>
<keyword evidence="4 6" id="KW-0503">Monooxygenase</keyword>
<evidence type="ECO:0000256" key="1">
    <source>
        <dbReference type="ARBA" id="ARBA00022630"/>
    </source>
</evidence>